<dbReference type="Proteomes" id="UP001165063">
    <property type="component" value="Unassembled WGS sequence"/>
</dbReference>
<proteinExistence type="predicted"/>
<organism evidence="2 3">
    <name type="scientific">Ambrosiozyma monospora</name>
    <name type="common">Yeast</name>
    <name type="synonym">Endomycopsis monosporus</name>
    <dbReference type="NCBI Taxonomy" id="43982"/>
    <lineage>
        <taxon>Eukaryota</taxon>
        <taxon>Fungi</taxon>
        <taxon>Dikarya</taxon>
        <taxon>Ascomycota</taxon>
        <taxon>Saccharomycotina</taxon>
        <taxon>Pichiomycetes</taxon>
        <taxon>Pichiales</taxon>
        <taxon>Pichiaceae</taxon>
        <taxon>Ambrosiozyma</taxon>
    </lineage>
</organism>
<sequence>MAFSHYQNHKYKYYTYPTTESTSKRHHHLKLHEFSEFPNYWYLLRRELLSKGCLKTVDCMDRNVYKQIPYHEDVIAQGIIFGSISTKILVHPKIKDHKGDGLAVLLKLRLLGEYREPRNEYELALEWRHQMHNFPNILEEQPDNYDYYISRYTFLLSQIRKVPDVGNYLTELEVTRHCLKSFMSSRNTKSVTKLLRMRGVSSHSFHTFNDMKEELVEAIQRTNKKNQMMLERQAQLSQMAWRSRFSAVKNNKNICLRKPVPAQAPAKIPLFAPVPAHAHAHVHAHAKIPVHVPAPAKIPVHVPAPAPAKVPVHVPAPAPAPAKIPVPVPEKVIVNKKQGPPTTKLPVTKNVETNQQTEQKSKSKSKAPKSKKPHKKQLDYFNDQVISRINTKLVKESSKQPSSPYDTGVYTASDKQPLKPDDPIFKNQIYKDEIKKPISNPAVPTRLLSLFVDHDSDEVRVGSSTGWTPETLYCYTPEYRARAMLGCL</sequence>
<protein>
    <submittedName>
        <fullName evidence="2">Unnamed protein product</fullName>
    </submittedName>
</protein>
<comment type="caution">
    <text evidence="2">The sequence shown here is derived from an EMBL/GenBank/DDBJ whole genome shotgun (WGS) entry which is preliminary data.</text>
</comment>
<dbReference type="AlphaFoldDB" id="A0A9W7DE23"/>
<keyword evidence="3" id="KW-1185">Reference proteome</keyword>
<dbReference type="PANTHER" id="PTHR47771">
    <property type="entry name" value="LD27203P-RELATED"/>
    <property type="match status" value="1"/>
</dbReference>
<accession>A0A9W7DE23</accession>
<evidence type="ECO:0000313" key="3">
    <source>
        <dbReference type="Proteomes" id="UP001165063"/>
    </source>
</evidence>
<dbReference type="EMBL" id="BSXU01000272">
    <property type="protein sequence ID" value="GMG20053.1"/>
    <property type="molecule type" value="Genomic_DNA"/>
</dbReference>
<feature type="region of interest" description="Disordered" evidence="1">
    <location>
        <begin position="394"/>
        <end position="421"/>
    </location>
</feature>
<feature type="region of interest" description="Disordered" evidence="1">
    <location>
        <begin position="336"/>
        <end position="379"/>
    </location>
</feature>
<name>A0A9W7DE23_AMBMO</name>
<evidence type="ECO:0000256" key="1">
    <source>
        <dbReference type="SAM" id="MobiDB-lite"/>
    </source>
</evidence>
<evidence type="ECO:0000313" key="2">
    <source>
        <dbReference type="EMBL" id="GMG20053.1"/>
    </source>
</evidence>
<reference evidence="2" key="1">
    <citation type="submission" date="2023-04" db="EMBL/GenBank/DDBJ databases">
        <title>Ambrosiozyma monospora NBRC 1965.</title>
        <authorList>
            <person name="Ichikawa N."/>
            <person name="Sato H."/>
            <person name="Tonouchi N."/>
        </authorList>
    </citation>
    <scope>NUCLEOTIDE SEQUENCE</scope>
    <source>
        <strain evidence="2">NBRC 1965</strain>
    </source>
</reference>
<dbReference type="PANTHER" id="PTHR47771:SF14">
    <property type="entry name" value="RH73259P"/>
    <property type="match status" value="1"/>
</dbReference>
<gene>
    <name evidence="2" type="ORF">Amon01_000093800</name>
</gene>
<feature type="compositionally biased region" description="Basic residues" evidence="1">
    <location>
        <begin position="362"/>
        <end position="375"/>
    </location>
</feature>